<dbReference type="Proteomes" id="UP000828390">
    <property type="component" value="Unassembled WGS sequence"/>
</dbReference>
<reference evidence="2" key="2">
    <citation type="submission" date="2020-11" db="EMBL/GenBank/DDBJ databases">
        <authorList>
            <person name="McCartney M.A."/>
            <person name="Auch B."/>
            <person name="Kono T."/>
            <person name="Mallez S."/>
            <person name="Becker A."/>
            <person name="Gohl D.M."/>
            <person name="Silverstein K.A.T."/>
            <person name="Koren S."/>
            <person name="Bechman K.B."/>
            <person name="Herman A."/>
            <person name="Abrahante J.E."/>
            <person name="Garbe J."/>
        </authorList>
    </citation>
    <scope>NUCLEOTIDE SEQUENCE</scope>
    <source>
        <strain evidence="2">Duluth1</strain>
        <tissue evidence="2">Whole animal</tissue>
    </source>
</reference>
<evidence type="ECO:0000256" key="1">
    <source>
        <dbReference type="SAM" id="MobiDB-lite"/>
    </source>
</evidence>
<name>A0A9D4M3M8_DREPO</name>
<sequence length="90" mass="10591">MQREARKSRGVVRRAVDDVSDAEDEGDHLRRCQAETSPKRKTRCTRPEVKEIDDVYTVKSLLARLEKLEAEVARPRNFKEKRDVECFFCH</sequence>
<proteinExistence type="predicted"/>
<evidence type="ECO:0000313" key="2">
    <source>
        <dbReference type="EMBL" id="KAH3869215.1"/>
    </source>
</evidence>
<dbReference type="AlphaFoldDB" id="A0A9D4M3M8"/>
<accession>A0A9D4M3M8</accession>
<dbReference type="EMBL" id="JAIWYP010000002">
    <property type="protein sequence ID" value="KAH3869215.1"/>
    <property type="molecule type" value="Genomic_DNA"/>
</dbReference>
<protein>
    <submittedName>
        <fullName evidence="2">Uncharacterized protein</fullName>
    </submittedName>
</protein>
<reference evidence="2" key="1">
    <citation type="journal article" date="2019" name="bioRxiv">
        <title>The Genome of the Zebra Mussel, Dreissena polymorpha: A Resource for Invasive Species Research.</title>
        <authorList>
            <person name="McCartney M.A."/>
            <person name="Auch B."/>
            <person name="Kono T."/>
            <person name="Mallez S."/>
            <person name="Zhang Y."/>
            <person name="Obille A."/>
            <person name="Becker A."/>
            <person name="Abrahante J.E."/>
            <person name="Garbe J."/>
            <person name="Badalamenti J.P."/>
            <person name="Herman A."/>
            <person name="Mangelson H."/>
            <person name="Liachko I."/>
            <person name="Sullivan S."/>
            <person name="Sone E.D."/>
            <person name="Koren S."/>
            <person name="Silverstein K.A.T."/>
            <person name="Beckman K.B."/>
            <person name="Gohl D.M."/>
        </authorList>
    </citation>
    <scope>NUCLEOTIDE SEQUENCE</scope>
    <source>
        <strain evidence="2">Duluth1</strain>
        <tissue evidence="2">Whole animal</tissue>
    </source>
</reference>
<evidence type="ECO:0000313" key="3">
    <source>
        <dbReference type="Proteomes" id="UP000828390"/>
    </source>
</evidence>
<organism evidence="2 3">
    <name type="scientific">Dreissena polymorpha</name>
    <name type="common">Zebra mussel</name>
    <name type="synonym">Mytilus polymorpha</name>
    <dbReference type="NCBI Taxonomy" id="45954"/>
    <lineage>
        <taxon>Eukaryota</taxon>
        <taxon>Metazoa</taxon>
        <taxon>Spiralia</taxon>
        <taxon>Lophotrochozoa</taxon>
        <taxon>Mollusca</taxon>
        <taxon>Bivalvia</taxon>
        <taxon>Autobranchia</taxon>
        <taxon>Heteroconchia</taxon>
        <taxon>Euheterodonta</taxon>
        <taxon>Imparidentia</taxon>
        <taxon>Neoheterodontei</taxon>
        <taxon>Myida</taxon>
        <taxon>Dreissenoidea</taxon>
        <taxon>Dreissenidae</taxon>
        <taxon>Dreissena</taxon>
    </lineage>
</organism>
<keyword evidence="3" id="KW-1185">Reference proteome</keyword>
<comment type="caution">
    <text evidence="2">The sequence shown here is derived from an EMBL/GenBank/DDBJ whole genome shotgun (WGS) entry which is preliminary data.</text>
</comment>
<feature type="region of interest" description="Disordered" evidence="1">
    <location>
        <begin position="1"/>
        <end position="40"/>
    </location>
</feature>
<gene>
    <name evidence="2" type="ORF">DPMN_032377</name>
</gene>